<dbReference type="RefSeq" id="WP_166046480.1">
    <property type="nucleotide sequence ID" value="NZ_JAAMPJ010000004.1"/>
</dbReference>
<feature type="transmembrane region" description="Helical" evidence="1">
    <location>
        <begin position="295"/>
        <end position="316"/>
    </location>
</feature>
<keyword evidence="1" id="KW-1133">Transmembrane helix</keyword>
<evidence type="ECO:0000256" key="1">
    <source>
        <dbReference type="SAM" id="Phobius"/>
    </source>
</evidence>
<feature type="transmembrane region" description="Helical" evidence="1">
    <location>
        <begin position="367"/>
        <end position="386"/>
    </location>
</feature>
<protein>
    <submittedName>
        <fullName evidence="2">Uncharacterized protein</fullName>
    </submittedName>
</protein>
<keyword evidence="1" id="KW-0812">Transmembrane</keyword>
<comment type="caution">
    <text evidence="2">The sequence shown here is derived from an EMBL/GenBank/DDBJ whole genome shotgun (WGS) entry which is preliminary data.</text>
</comment>
<dbReference type="Proteomes" id="UP000481360">
    <property type="component" value="Unassembled WGS sequence"/>
</dbReference>
<feature type="transmembrane region" description="Helical" evidence="1">
    <location>
        <begin position="398"/>
        <end position="418"/>
    </location>
</feature>
<feature type="transmembrane region" description="Helical" evidence="1">
    <location>
        <begin position="184"/>
        <end position="206"/>
    </location>
</feature>
<evidence type="ECO:0000313" key="2">
    <source>
        <dbReference type="EMBL" id="NGY60445.1"/>
    </source>
</evidence>
<proteinExistence type="predicted"/>
<reference evidence="2 3" key="1">
    <citation type="submission" date="2020-03" db="EMBL/GenBank/DDBJ databases">
        <title>Isolation and identification of active actinomycetes.</title>
        <authorList>
            <person name="Sun X."/>
        </authorList>
    </citation>
    <scope>NUCLEOTIDE SEQUENCE [LARGE SCALE GENOMIC DNA]</scope>
    <source>
        <strain evidence="2 3">NEAU-D13</strain>
    </source>
</reference>
<dbReference type="EMBL" id="JAAMPJ010000004">
    <property type="protein sequence ID" value="NGY60445.1"/>
    <property type="molecule type" value="Genomic_DNA"/>
</dbReference>
<evidence type="ECO:0000313" key="3">
    <source>
        <dbReference type="Proteomes" id="UP000481360"/>
    </source>
</evidence>
<sequence length="462" mass="51053">MKAKIVRALPLGVLIALTIATGIWVSSAAEAVIETKIAFDRAEALKTLGNFTPEQREAYRTFQQRDFLFLVVYGITLLIANIKALTWKGASRKRFLWQSVLLVVPVAAAACDLVEDLTILAWLNDTKPLETALDAAWWWGLGKFTFFAIAILVPVLLTAHRFLKKRTADHEKYQNKDSIDRTYYTLRAALAALVILLLGALLVRTISLCWCIRGSISAYYYTALQPMFVGTLIAVGICLIVYQGTTYIENILLDTAGFLAFIVAFVPTAPGDPRCPESLIKSGISKSDDIRLEVVQYNVFPLLVVALAATLWALLARYGAKPPDGDDKARTAWRHELIRLRTGLCAEVVAIFWFACFHENSRDMAHGVAAFGLFACIIGVVWSNHLSRRGNPGYNQMYLVVAVIMAGTLLSTAVLHFIYKWPVAIFYVEVGLIVEFALFWILQTKDLKGKPNPATTTGGAGG</sequence>
<feature type="transmembrane region" description="Helical" evidence="1">
    <location>
        <begin position="144"/>
        <end position="163"/>
    </location>
</feature>
<feature type="transmembrane region" description="Helical" evidence="1">
    <location>
        <begin position="67"/>
        <end position="87"/>
    </location>
</feature>
<feature type="transmembrane region" description="Helical" evidence="1">
    <location>
        <begin position="424"/>
        <end position="442"/>
    </location>
</feature>
<feature type="transmembrane region" description="Helical" evidence="1">
    <location>
        <begin position="337"/>
        <end position="355"/>
    </location>
</feature>
<gene>
    <name evidence="2" type="ORF">G7043_16065</name>
</gene>
<dbReference type="AlphaFoldDB" id="A0A7C9RPW8"/>
<feature type="transmembrane region" description="Helical" evidence="1">
    <location>
        <begin position="99"/>
        <end position="124"/>
    </location>
</feature>
<keyword evidence="3" id="KW-1185">Reference proteome</keyword>
<feature type="transmembrane region" description="Helical" evidence="1">
    <location>
        <begin position="218"/>
        <end position="242"/>
    </location>
</feature>
<organism evidence="2 3">
    <name type="scientific">Lentzea alba</name>
    <dbReference type="NCBI Taxonomy" id="2714351"/>
    <lineage>
        <taxon>Bacteria</taxon>
        <taxon>Bacillati</taxon>
        <taxon>Actinomycetota</taxon>
        <taxon>Actinomycetes</taxon>
        <taxon>Pseudonocardiales</taxon>
        <taxon>Pseudonocardiaceae</taxon>
        <taxon>Lentzea</taxon>
    </lineage>
</organism>
<name>A0A7C9RPW8_9PSEU</name>
<accession>A0A7C9RPW8</accession>
<feature type="transmembrane region" description="Helical" evidence="1">
    <location>
        <begin position="251"/>
        <end position="269"/>
    </location>
</feature>
<keyword evidence="1" id="KW-0472">Membrane</keyword>